<sequence length="230" mass="25019" precursor="true">MAVWSAVMALAAALSMGTVNAQGIANTQWNELTAAQRQVLQPLQPRWNEIDALRKQKWIDIAARYPKMTPEQQARTTSRMAEWAAMTPAQRNAARLQFEQVKQVPATERQARWDAYKSLPPEQRDALSKQAADRKPVPVKPAKPVGQAQVKSNIVDTSRPIAKPSPVAPATVQAAVGASTRPITQQPIPPRHQQAGMPKIAATPGFVDSATLLPQRGPQGAAVEPPRAQK</sequence>
<dbReference type="InterPro" id="IPR021455">
    <property type="entry name" value="DUF3106"/>
</dbReference>
<dbReference type="EMBL" id="CP001013">
    <property type="protein sequence ID" value="ACB35161.1"/>
    <property type="molecule type" value="Genomic_DNA"/>
</dbReference>
<feature type="signal peptide" evidence="2">
    <location>
        <begin position="1"/>
        <end position="21"/>
    </location>
</feature>
<feature type="region of interest" description="Disordered" evidence="1">
    <location>
        <begin position="209"/>
        <end position="230"/>
    </location>
</feature>
<keyword evidence="2" id="KW-0732">Signal</keyword>
<evidence type="ECO:0008006" key="5">
    <source>
        <dbReference type="Google" id="ProtNLM"/>
    </source>
</evidence>
<organism evidence="3 4">
    <name type="scientific">Leptothrix cholodnii (strain ATCC 51168 / LMG 8142 / SP-6)</name>
    <name type="common">Leptothrix discophora (strain SP-6)</name>
    <dbReference type="NCBI Taxonomy" id="395495"/>
    <lineage>
        <taxon>Bacteria</taxon>
        <taxon>Pseudomonadati</taxon>
        <taxon>Pseudomonadota</taxon>
        <taxon>Betaproteobacteria</taxon>
        <taxon>Burkholderiales</taxon>
        <taxon>Sphaerotilaceae</taxon>
        <taxon>Leptothrix</taxon>
    </lineage>
</organism>
<accession>B1XYB6</accession>
<dbReference type="AlphaFoldDB" id="B1XYB6"/>
<dbReference type="Proteomes" id="UP000001693">
    <property type="component" value="Chromosome"/>
</dbReference>
<dbReference type="HOGENOM" id="CLU_085707_1_0_4"/>
<evidence type="ECO:0000256" key="2">
    <source>
        <dbReference type="SAM" id="SignalP"/>
    </source>
</evidence>
<reference evidence="3 4" key="1">
    <citation type="submission" date="2008-03" db="EMBL/GenBank/DDBJ databases">
        <title>Complete sequence of Leptothrix cholodnii SP-6.</title>
        <authorList>
            <consortium name="US DOE Joint Genome Institute"/>
            <person name="Copeland A."/>
            <person name="Lucas S."/>
            <person name="Lapidus A."/>
            <person name="Glavina del Rio T."/>
            <person name="Dalin E."/>
            <person name="Tice H."/>
            <person name="Bruce D."/>
            <person name="Goodwin L."/>
            <person name="Pitluck S."/>
            <person name="Chertkov O."/>
            <person name="Brettin T."/>
            <person name="Detter J.C."/>
            <person name="Han C."/>
            <person name="Kuske C.R."/>
            <person name="Schmutz J."/>
            <person name="Larimer F."/>
            <person name="Land M."/>
            <person name="Hauser L."/>
            <person name="Kyrpides N."/>
            <person name="Lykidis A."/>
            <person name="Emerson D."/>
            <person name="Richardson P."/>
        </authorList>
    </citation>
    <scope>NUCLEOTIDE SEQUENCE [LARGE SCALE GENOMIC DNA]</scope>
    <source>
        <strain evidence="4">ATCC 51168 / LMG 8142 / SP-6</strain>
    </source>
</reference>
<evidence type="ECO:0000313" key="3">
    <source>
        <dbReference type="EMBL" id="ACB35161.1"/>
    </source>
</evidence>
<dbReference type="KEGG" id="lch:Lcho_2896"/>
<name>B1XYB6_LEPCP</name>
<dbReference type="STRING" id="395495.Lcho_2896"/>
<evidence type="ECO:0000313" key="4">
    <source>
        <dbReference type="Proteomes" id="UP000001693"/>
    </source>
</evidence>
<feature type="chain" id="PRO_5002773202" description="Transmembrane protein" evidence="2">
    <location>
        <begin position="22"/>
        <end position="230"/>
    </location>
</feature>
<evidence type="ECO:0000256" key="1">
    <source>
        <dbReference type="SAM" id="MobiDB-lite"/>
    </source>
</evidence>
<dbReference type="Pfam" id="PF11304">
    <property type="entry name" value="DUF3106"/>
    <property type="match status" value="1"/>
</dbReference>
<dbReference type="eggNOG" id="ENOG5032YRY">
    <property type="taxonomic scope" value="Bacteria"/>
</dbReference>
<feature type="compositionally biased region" description="Basic and acidic residues" evidence="1">
    <location>
        <begin position="122"/>
        <end position="136"/>
    </location>
</feature>
<proteinExistence type="predicted"/>
<keyword evidence="4" id="KW-1185">Reference proteome</keyword>
<protein>
    <recommendedName>
        <fullName evidence="5">Transmembrane protein</fullName>
    </recommendedName>
</protein>
<gene>
    <name evidence="3" type="ordered locus">Lcho_2896</name>
</gene>
<feature type="region of interest" description="Disordered" evidence="1">
    <location>
        <begin position="114"/>
        <end position="196"/>
    </location>
</feature>